<dbReference type="EMBL" id="STGU01000013">
    <property type="protein sequence ID" value="THV32752.1"/>
    <property type="molecule type" value="Genomic_DNA"/>
</dbReference>
<evidence type="ECO:0000313" key="2">
    <source>
        <dbReference type="EMBL" id="THV32752.1"/>
    </source>
</evidence>
<dbReference type="RefSeq" id="WP_136542742.1">
    <property type="nucleotide sequence ID" value="NZ_STGU01000013.1"/>
</dbReference>
<proteinExistence type="predicted"/>
<name>A0A4S8PSZ6_9HYPH</name>
<reference evidence="2 3" key="1">
    <citation type="submission" date="2019-04" db="EMBL/GenBank/DDBJ databases">
        <title>genome sequence of strain W3.</title>
        <authorList>
            <person name="Gao J."/>
            <person name="Sun J."/>
        </authorList>
    </citation>
    <scope>NUCLEOTIDE SEQUENCE [LARGE SCALE GENOMIC DNA]</scope>
    <source>
        <strain evidence="2 3">W3</strain>
    </source>
</reference>
<evidence type="ECO:0000256" key="1">
    <source>
        <dbReference type="SAM" id="MobiDB-lite"/>
    </source>
</evidence>
<feature type="region of interest" description="Disordered" evidence="1">
    <location>
        <begin position="253"/>
        <end position="298"/>
    </location>
</feature>
<sequence length="298" mass="31863">MHKIHFGSSADTHPHVLTTAPEAVAKLIEQAIAATMPPEIARSAVEGDAESLACLGRSIAVQEGHLLEAVIIALASTHPSRVTLTDLRLPVLPAAVEVIKRNRRKLYEGISFEAHSNPSAGTYHPDLVVVDATGRCAVIIDVKRSLSGYLGGSKLLELQQRMTASGLVLPDVLWRDHQRLAVETVGTAIIDGSKTSTDVSDGVWPLSRLDDLLQIEGASQLAIESMEAFRCGLRKQWQAAIAEATAKSACPSEGAVAPTKAHPSQQRIAEMPARRRGRPPKARPSIQVGLLGPGLRPH</sequence>
<organism evidence="2 3">
    <name type="scientific">Rhizobium rosettiformans W3</name>
    <dbReference type="NCBI Taxonomy" id="538378"/>
    <lineage>
        <taxon>Bacteria</taxon>
        <taxon>Pseudomonadati</taxon>
        <taxon>Pseudomonadota</taxon>
        <taxon>Alphaproteobacteria</taxon>
        <taxon>Hyphomicrobiales</taxon>
        <taxon>Rhizobiaceae</taxon>
        <taxon>Rhizobium/Agrobacterium group</taxon>
        <taxon>Rhizobium</taxon>
    </lineage>
</organism>
<accession>A0A4S8PSZ6</accession>
<gene>
    <name evidence="2" type="ORF">FAA86_19315</name>
</gene>
<evidence type="ECO:0000313" key="3">
    <source>
        <dbReference type="Proteomes" id="UP000307378"/>
    </source>
</evidence>
<dbReference type="AlphaFoldDB" id="A0A4S8PSZ6"/>
<comment type="caution">
    <text evidence="2">The sequence shown here is derived from an EMBL/GenBank/DDBJ whole genome shotgun (WGS) entry which is preliminary data.</text>
</comment>
<dbReference type="Proteomes" id="UP000307378">
    <property type="component" value="Unassembled WGS sequence"/>
</dbReference>
<protein>
    <submittedName>
        <fullName evidence="2">Uncharacterized protein</fullName>
    </submittedName>
</protein>